<comment type="caution">
    <text evidence="1">The sequence shown here is derived from an EMBL/GenBank/DDBJ whole genome shotgun (WGS) entry which is preliminary data.</text>
</comment>
<evidence type="ECO:0000313" key="1">
    <source>
        <dbReference type="EMBL" id="GAA6167046.1"/>
    </source>
</evidence>
<keyword evidence="2" id="KW-1185">Reference proteome</keyword>
<name>A0ABQ0A5X2_9GAMM</name>
<gene>
    <name evidence="1" type="ORF">NBRC116591_08560</name>
</gene>
<sequence>MAQIFRLTQIAAASAACSVMVACTYAEPESLVDNRHTYPTAPETAVKYLPLAEPLIDGDSEMSALTWCGDELMVFPQYPDFKSGQPAAIFSFTKSVIIDAVKAENSTEGLVPKSIAFEGIDLLETIYGYEGIEAAVCSGDDITLAIETNQLGSQEATVLVGAKYSGDKIVVHSIGETLLSPTKLSNKGNESLVQVNGGLLSLHEVNDTRLLNYNESAYFLNSFEDTESLTPVADIPYRITDATMADESGRFWVINYQYQRDTKLVTDKDPIWEKYGIGESHKSRKQVERLVELEFDGNNVSLTDTPPIQIELEGTRGRNWEGIARLDDVGFLLVTDKFPRSLLGFVPYDAP</sequence>
<evidence type="ECO:0000313" key="2">
    <source>
        <dbReference type="Proteomes" id="UP001465153"/>
    </source>
</evidence>
<dbReference type="PROSITE" id="PS51257">
    <property type="entry name" value="PROKAR_LIPOPROTEIN"/>
    <property type="match status" value="1"/>
</dbReference>
<protein>
    <recommendedName>
        <fullName evidence="3">Phytase-like domain-containing protein</fullName>
    </recommendedName>
</protein>
<accession>A0ABQ0A5X2</accession>
<dbReference type="EMBL" id="BAABWN010000002">
    <property type="protein sequence ID" value="GAA6167046.1"/>
    <property type="molecule type" value="Genomic_DNA"/>
</dbReference>
<reference evidence="1 2" key="1">
    <citation type="submission" date="2024-04" db="EMBL/GenBank/DDBJ databases">
        <title>Draft genome sequence of Sessilibacter corallicola NBRC 116591.</title>
        <authorList>
            <person name="Miyakawa T."/>
            <person name="Kusuya Y."/>
            <person name="Miura T."/>
        </authorList>
    </citation>
    <scope>NUCLEOTIDE SEQUENCE [LARGE SCALE GENOMIC DNA]</scope>
    <source>
        <strain evidence="1 2">KU-00831-HH</strain>
    </source>
</reference>
<proteinExistence type="predicted"/>
<dbReference type="Proteomes" id="UP001465153">
    <property type="component" value="Unassembled WGS sequence"/>
</dbReference>
<evidence type="ECO:0008006" key="3">
    <source>
        <dbReference type="Google" id="ProtNLM"/>
    </source>
</evidence>
<organism evidence="1 2">
    <name type="scientific">Sessilibacter corallicola</name>
    <dbReference type="NCBI Taxonomy" id="2904075"/>
    <lineage>
        <taxon>Bacteria</taxon>
        <taxon>Pseudomonadati</taxon>
        <taxon>Pseudomonadota</taxon>
        <taxon>Gammaproteobacteria</taxon>
        <taxon>Cellvibrionales</taxon>
        <taxon>Cellvibrionaceae</taxon>
        <taxon>Sessilibacter</taxon>
    </lineage>
</organism>